<accession>A0A497E5M3</accession>
<dbReference type="SUPFAM" id="SSF51726">
    <property type="entry name" value="UROD/MetE-like"/>
    <property type="match status" value="1"/>
</dbReference>
<dbReference type="Proteomes" id="UP000279422">
    <property type="component" value="Unassembled WGS sequence"/>
</dbReference>
<protein>
    <recommendedName>
        <fullName evidence="1">Uroporphyrinogen decarboxylase (URO-D) domain-containing protein</fullName>
    </recommendedName>
</protein>
<gene>
    <name evidence="2" type="ORF">DRJ00_01360</name>
</gene>
<dbReference type="AlphaFoldDB" id="A0A497E5M3"/>
<dbReference type="EMBL" id="QMPZ01000008">
    <property type="protein sequence ID" value="RLE10431.1"/>
    <property type="molecule type" value="Genomic_DNA"/>
</dbReference>
<dbReference type="InterPro" id="IPR000257">
    <property type="entry name" value="Uroporphyrinogen_deCOase"/>
</dbReference>
<dbReference type="GO" id="GO:0004853">
    <property type="term" value="F:uroporphyrinogen decarboxylase activity"/>
    <property type="evidence" value="ECO:0007669"/>
    <property type="project" value="InterPro"/>
</dbReference>
<dbReference type="InterPro" id="IPR038071">
    <property type="entry name" value="UROD/MetE-like_sf"/>
</dbReference>
<organism evidence="2 3">
    <name type="scientific">Aerophobetes bacterium</name>
    <dbReference type="NCBI Taxonomy" id="2030807"/>
    <lineage>
        <taxon>Bacteria</taxon>
        <taxon>Candidatus Aerophobota</taxon>
    </lineage>
</organism>
<dbReference type="Gene3D" id="3.20.20.210">
    <property type="match status" value="1"/>
</dbReference>
<proteinExistence type="predicted"/>
<dbReference type="GO" id="GO:0006779">
    <property type="term" value="P:porphyrin-containing compound biosynthetic process"/>
    <property type="evidence" value="ECO:0007669"/>
    <property type="project" value="InterPro"/>
</dbReference>
<evidence type="ECO:0000313" key="3">
    <source>
        <dbReference type="Proteomes" id="UP000279422"/>
    </source>
</evidence>
<sequence length="391" mass="45609">MTDRERWIRCMHFQPVDHIPDEEFGYWDETFKVWHEQGLPEEINDNAAAERYFGFSARSEVPVILGLYPEFERKVIEETEKYQIIMDTDGVKKKVFKDGTSTIPHYLEFPLKGRREWEEIFKPRLDAKLKVRYPENRKDWEEIKARYNDPDWDKPVGISIGSLFGWLRNWAGFEGIAMMCYDDPELVQEMVSHLADLTCSVIKRSAKEIRIDYGAGWEDMCFRQGPIISPKMVRKFLTPNYKRITDILRENGCDIIYTDCDGNINEMIDPWLEGGVNGIFPVEVAAGSDPIAIRKKYKDKVVILGGVDKRALIAGKEAIKAEIKRIKPYVLEGGWIPHVDHRCPPDVTFENYLYYLDVKRETFGIPKPEEFESRPEIKKIKSRWKEASLAV</sequence>
<reference evidence="2 3" key="1">
    <citation type="submission" date="2018-06" db="EMBL/GenBank/DDBJ databases">
        <title>Extensive metabolic versatility and redundancy in microbially diverse, dynamic hydrothermal sediments.</title>
        <authorList>
            <person name="Dombrowski N."/>
            <person name="Teske A."/>
            <person name="Baker B.J."/>
        </authorList>
    </citation>
    <scope>NUCLEOTIDE SEQUENCE [LARGE SCALE GENOMIC DNA]</scope>
    <source>
        <strain evidence="2">B47_G16</strain>
    </source>
</reference>
<evidence type="ECO:0000313" key="2">
    <source>
        <dbReference type="EMBL" id="RLE10431.1"/>
    </source>
</evidence>
<evidence type="ECO:0000259" key="1">
    <source>
        <dbReference type="Pfam" id="PF01208"/>
    </source>
</evidence>
<name>A0A497E5M3_UNCAE</name>
<comment type="caution">
    <text evidence="2">The sequence shown here is derived from an EMBL/GenBank/DDBJ whole genome shotgun (WGS) entry which is preliminary data.</text>
</comment>
<feature type="domain" description="Uroporphyrinogen decarboxylase (URO-D)" evidence="1">
    <location>
        <begin position="172"/>
        <end position="358"/>
    </location>
</feature>
<dbReference type="Pfam" id="PF01208">
    <property type="entry name" value="URO-D"/>
    <property type="match status" value="1"/>
</dbReference>